<feature type="region of interest" description="Disordered" evidence="1">
    <location>
        <begin position="176"/>
        <end position="252"/>
    </location>
</feature>
<accession>A0A1Y0ZFL9</accession>
<feature type="compositionally biased region" description="Basic residues" evidence="1">
    <location>
        <begin position="27"/>
        <end position="38"/>
    </location>
</feature>
<protein>
    <submittedName>
        <fullName evidence="2">Uncharacterized protein</fullName>
    </submittedName>
</protein>
<feature type="compositionally biased region" description="Basic residues" evidence="1">
    <location>
        <begin position="272"/>
        <end position="284"/>
    </location>
</feature>
<feature type="compositionally biased region" description="Basic and acidic residues" evidence="1">
    <location>
        <begin position="228"/>
        <end position="239"/>
    </location>
</feature>
<dbReference type="KEGG" id="maqu:Maq22A_c28085"/>
<feature type="region of interest" description="Disordered" evidence="1">
    <location>
        <begin position="1"/>
        <end position="72"/>
    </location>
</feature>
<feature type="region of interest" description="Disordered" evidence="1">
    <location>
        <begin position="269"/>
        <end position="288"/>
    </location>
</feature>
<gene>
    <name evidence="2" type="ORF">Maq22A_c28085</name>
</gene>
<organism evidence="2 3">
    <name type="scientific">Methylobacterium aquaticum</name>
    <dbReference type="NCBI Taxonomy" id="270351"/>
    <lineage>
        <taxon>Bacteria</taxon>
        <taxon>Pseudomonadati</taxon>
        <taxon>Pseudomonadota</taxon>
        <taxon>Alphaproteobacteria</taxon>
        <taxon>Hyphomicrobiales</taxon>
        <taxon>Methylobacteriaceae</taxon>
        <taxon>Methylobacterium</taxon>
    </lineage>
</organism>
<feature type="compositionally biased region" description="Basic and acidic residues" evidence="1">
    <location>
        <begin position="49"/>
        <end position="63"/>
    </location>
</feature>
<dbReference type="AlphaFoldDB" id="A0A1Y0ZFL9"/>
<dbReference type="Proteomes" id="UP000061432">
    <property type="component" value="Chromosome"/>
</dbReference>
<name>A0A1Y0ZFL9_9HYPH</name>
<evidence type="ECO:0000313" key="2">
    <source>
        <dbReference type="EMBL" id="BAR47123.1"/>
    </source>
</evidence>
<dbReference type="EMBL" id="AP014704">
    <property type="protein sequence ID" value="BAR47123.1"/>
    <property type="molecule type" value="Genomic_DNA"/>
</dbReference>
<sequence length="352" mass="39930">MREFLAARLHQPPRYRVDPAQQSQRPDHRRRRGRHPFRGRLPADEDDRDPERLRRRIDEHEPQAVRVPRHRRDAERAALLRQAGHAIRLSGQSVEVPRLGRCLVGRLAALTDRREELRCPQGRRGNDLGPLHPVQPDLVHRQGRRHRLGEQAGQRFQPDARHGAPVLRVAGLFQGRQFSRRHHRGPQGDVRPGAQGRPPDPVGVETGRRPERIDAATARRRCSPRLRVGRDAAGRRVEDEVGGDPALPRRSDGFPYEVGTYHPLMCSTDGHGRRHRCSPTRRRGASFEGRGTALPCRVRTMAPRPTTCSQSGMPIVRNCRFALATLVAISLATQDFQEMHRSRADPASSPFR</sequence>
<evidence type="ECO:0000313" key="3">
    <source>
        <dbReference type="Proteomes" id="UP000061432"/>
    </source>
</evidence>
<evidence type="ECO:0000256" key="1">
    <source>
        <dbReference type="SAM" id="MobiDB-lite"/>
    </source>
</evidence>
<proteinExistence type="predicted"/>
<reference evidence="2 3" key="1">
    <citation type="journal article" date="2015" name="Genome Announc.">
        <title>Complete Genome Sequence of Methylobacterium aquaticum Strain 22A, Isolated from Racomitrium japonicum Moss.</title>
        <authorList>
            <person name="Tani A."/>
            <person name="Ogura Y."/>
            <person name="Hayashi T."/>
            <person name="Kimbara K."/>
        </authorList>
    </citation>
    <scope>NUCLEOTIDE SEQUENCE [LARGE SCALE GENOMIC DNA]</scope>
    <source>
        <strain evidence="2 3">MA-22A</strain>
    </source>
</reference>
<reference evidence="3" key="2">
    <citation type="submission" date="2015-01" db="EMBL/GenBank/DDBJ databases">
        <title>Complete genome sequence of Methylobacterium aquaticum strain 22A.</title>
        <authorList>
            <person name="Tani A."/>
            <person name="Ogura Y."/>
            <person name="Hayashi T."/>
        </authorList>
    </citation>
    <scope>NUCLEOTIDE SEQUENCE [LARGE SCALE GENOMIC DNA]</scope>
    <source>
        <strain evidence="3">MA-22A</strain>
    </source>
</reference>